<keyword evidence="1" id="KW-0732">Signal</keyword>
<proteinExistence type="predicted"/>
<reference evidence="4" key="2">
    <citation type="submission" date="2020-04" db="EMBL/GenBank/DDBJ databases">
        <authorList>
            <consortium name="NCBI Genome Project"/>
        </authorList>
    </citation>
    <scope>NUCLEOTIDE SEQUENCE</scope>
    <source>
        <strain evidence="4">CBS 304.34</strain>
    </source>
</reference>
<feature type="chain" id="PRO_5044629437" evidence="1">
    <location>
        <begin position="22"/>
        <end position="321"/>
    </location>
</feature>
<dbReference type="Proteomes" id="UP000504636">
    <property type="component" value="Unplaced"/>
</dbReference>
<organism evidence="2">
    <name type="scientific">Mytilinidion resinicola</name>
    <dbReference type="NCBI Taxonomy" id="574789"/>
    <lineage>
        <taxon>Eukaryota</taxon>
        <taxon>Fungi</taxon>
        <taxon>Dikarya</taxon>
        <taxon>Ascomycota</taxon>
        <taxon>Pezizomycotina</taxon>
        <taxon>Dothideomycetes</taxon>
        <taxon>Pleosporomycetidae</taxon>
        <taxon>Mytilinidiales</taxon>
        <taxon>Mytilinidiaceae</taxon>
        <taxon>Mytilinidion</taxon>
    </lineage>
</organism>
<dbReference type="OrthoDB" id="9977941at2759"/>
<name>A0A6A6YYI5_9PEZI</name>
<gene>
    <name evidence="2 4" type="ORF">BDZ99DRAFT_557423</name>
</gene>
<keyword evidence="3" id="KW-1185">Reference proteome</keyword>
<evidence type="ECO:0000313" key="3">
    <source>
        <dbReference type="Proteomes" id="UP000504636"/>
    </source>
</evidence>
<protein>
    <submittedName>
        <fullName evidence="2 4">Uncharacterized protein</fullName>
    </submittedName>
</protein>
<feature type="signal peptide" evidence="1">
    <location>
        <begin position="1"/>
        <end position="21"/>
    </location>
</feature>
<dbReference type="PANTHER" id="PTHR42060:SF1">
    <property type="entry name" value="NHL REPEAT-CONTAINING PROTEIN"/>
    <property type="match status" value="1"/>
</dbReference>
<reference evidence="4" key="3">
    <citation type="submission" date="2025-04" db="UniProtKB">
        <authorList>
            <consortium name="RefSeq"/>
        </authorList>
    </citation>
    <scope>IDENTIFICATION</scope>
    <source>
        <strain evidence="4">CBS 304.34</strain>
    </source>
</reference>
<evidence type="ECO:0000313" key="2">
    <source>
        <dbReference type="EMBL" id="KAF2813559.1"/>
    </source>
</evidence>
<evidence type="ECO:0000313" key="4">
    <source>
        <dbReference type="RefSeq" id="XP_033580523.1"/>
    </source>
</evidence>
<dbReference type="GeneID" id="54468091"/>
<accession>A0A6A6YYI5</accession>
<dbReference type="PANTHER" id="PTHR42060">
    <property type="entry name" value="NHL REPEAT-CONTAINING PROTEIN-RELATED"/>
    <property type="match status" value="1"/>
</dbReference>
<dbReference type="AlphaFoldDB" id="A0A6A6YYI5"/>
<dbReference type="Gene3D" id="2.120.10.30">
    <property type="entry name" value="TolB, C-terminal domain"/>
    <property type="match status" value="1"/>
</dbReference>
<dbReference type="RefSeq" id="XP_033580523.1">
    <property type="nucleotide sequence ID" value="XM_033727198.1"/>
</dbReference>
<sequence length="321" mass="33295">MHFPSLSAPLLPSLLLLHASAASIPSHNVHTIHQFPNPTWIENIATRSDGHLLVSLLTTPDLHLTNHFASPPTTTLIHSFPPDLGLLGITELMPNKFAAWLVDFSSTPSTKAVVSKLAQLPPDTGLANGLATLNPHTVLITDSTPGRLLSYNLHTNAFPTVLADAATMAPAPNPGNISIGINGLKYRDGFAYYTTIYISGLYRVPVDCATGAATGAVETLTTALGEADDFAFTARGDVVVGTDSENTVLLVSPPRGEGKGAWTVKTIAGAKDALTVAGGTSVAMGRTAADREVAYVVTEGGLAGPVDGVVEGGKVVAVTVY</sequence>
<dbReference type="EMBL" id="MU003696">
    <property type="protein sequence ID" value="KAF2813559.1"/>
    <property type="molecule type" value="Genomic_DNA"/>
</dbReference>
<dbReference type="InterPro" id="IPR011042">
    <property type="entry name" value="6-blade_b-propeller_TolB-like"/>
</dbReference>
<dbReference type="InterPro" id="IPR052998">
    <property type="entry name" value="Hetero-Diels-Alderase-like"/>
</dbReference>
<dbReference type="SUPFAM" id="SSF63829">
    <property type="entry name" value="Calcium-dependent phosphotriesterase"/>
    <property type="match status" value="1"/>
</dbReference>
<reference evidence="2 4" key="1">
    <citation type="journal article" date="2020" name="Stud. Mycol.">
        <title>101 Dothideomycetes genomes: a test case for predicting lifestyles and emergence of pathogens.</title>
        <authorList>
            <person name="Haridas S."/>
            <person name="Albert R."/>
            <person name="Binder M."/>
            <person name="Bloem J."/>
            <person name="Labutti K."/>
            <person name="Salamov A."/>
            <person name="Andreopoulos B."/>
            <person name="Baker S."/>
            <person name="Barry K."/>
            <person name="Bills G."/>
            <person name="Bluhm B."/>
            <person name="Cannon C."/>
            <person name="Castanera R."/>
            <person name="Culley D."/>
            <person name="Daum C."/>
            <person name="Ezra D."/>
            <person name="Gonzalez J."/>
            <person name="Henrissat B."/>
            <person name="Kuo A."/>
            <person name="Liang C."/>
            <person name="Lipzen A."/>
            <person name="Lutzoni F."/>
            <person name="Magnuson J."/>
            <person name="Mondo S."/>
            <person name="Nolan M."/>
            <person name="Ohm R."/>
            <person name="Pangilinan J."/>
            <person name="Park H.-J."/>
            <person name="Ramirez L."/>
            <person name="Alfaro M."/>
            <person name="Sun H."/>
            <person name="Tritt A."/>
            <person name="Yoshinaga Y."/>
            <person name="Zwiers L.-H."/>
            <person name="Turgeon B."/>
            <person name="Goodwin S."/>
            <person name="Spatafora J."/>
            <person name="Crous P."/>
            <person name="Grigoriev I."/>
        </authorList>
    </citation>
    <scope>NUCLEOTIDE SEQUENCE</scope>
    <source>
        <strain evidence="2 4">CBS 304.34</strain>
    </source>
</reference>
<evidence type="ECO:0000256" key="1">
    <source>
        <dbReference type="SAM" id="SignalP"/>
    </source>
</evidence>